<evidence type="ECO:0000313" key="1">
    <source>
        <dbReference type="EMBL" id="SEM39773.1"/>
    </source>
</evidence>
<dbReference type="RefSeq" id="WP_090741712.1">
    <property type="nucleotide sequence ID" value="NZ_FOBW01000002.1"/>
</dbReference>
<dbReference type="NCBIfam" id="NF002614">
    <property type="entry name" value="PRK02265.1"/>
    <property type="match status" value="1"/>
</dbReference>
<evidence type="ECO:0000313" key="2">
    <source>
        <dbReference type="Proteomes" id="UP000198553"/>
    </source>
</evidence>
<dbReference type="OrthoDB" id="1633687at2"/>
<dbReference type="Pfam" id="PF06314">
    <property type="entry name" value="ADC"/>
    <property type="match status" value="1"/>
</dbReference>
<organism evidence="1 2">
    <name type="scientific">Mesobacillus persicus</name>
    <dbReference type="NCBI Taxonomy" id="930146"/>
    <lineage>
        <taxon>Bacteria</taxon>
        <taxon>Bacillati</taxon>
        <taxon>Bacillota</taxon>
        <taxon>Bacilli</taxon>
        <taxon>Bacillales</taxon>
        <taxon>Bacillaceae</taxon>
        <taxon>Mesobacillus</taxon>
    </lineage>
</organism>
<sequence>MKLEDVSKQISTPLDAPAFPRGPYRFNNREFLNIYYRTDLEALRKIVPEPLEVDEPIVKFEVINMPDVSGLGSYVEVGQVIPVTYNGEKGDYIHCMYLDNFGAIASGREVGAYPKKFGKGNLYIDSDTLVGTLDYGSLRVATATMGYKHAPLDAEEAREEICKPYFMLKHLRGQNGQSRICELVRGEIKDVTIKGSWKSPARLQLFAHVLAPLADLPVHEVVYASHILTDLSLPRTEVVYDYLATEQPVKEKELVSQK</sequence>
<keyword evidence="2" id="KW-1185">Reference proteome</keyword>
<dbReference type="AlphaFoldDB" id="A0A1H7Y1C4"/>
<dbReference type="Gene3D" id="2.40.400.10">
    <property type="entry name" value="Acetoacetate decarboxylase-like"/>
    <property type="match status" value="1"/>
</dbReference>
<dbReference type="SUPFAM" id="SSF160104">
    <property type="entry name" value="Acetoacetate decarboxylase-like"/>
    <property type="match status" value="1"/>
</dbReference>
<dbReference type="GO" id="GO:0016829">
    <property type="term" value="F:lyase activity"/>
    <property type="evidence" value="ECO:0007669"/>
    <property type="project" value="InterPro"/>
</dbReference>
<dbReference type="Proteomes" id="UP000198553">
    <property type="component" value="Unassembled WGS sequence"/>
</dbReference>
<name>A0A1H7Y1C4_9BACI</name>
<reference evidence="2" key="1">
    <citation type="submission" date="2016-10" db="EMBL/GenBank/DDBJ databases">
        <authorList>
            <person name="Varghese N."/>
            <person name="Submissions S."/>
        </authorList>
    </citation>
    <scope>NUCLEOTIDE SEQUENCE [LARGE SCALE GENOMIC DNA]</scope>
    <source>
        <strain evidence="2">B48,IBRC-M 10115,DSM 25386,CECT 8001</strain>
    </source>
</reference>
<dbReference type="STRING" id="930146.SAMN05192533_102465"/>
<dbReference type="EMBL" id="FOBW01000002">
    <property type="protein sequence ID" value="SEM39773.1"/>
    <property type="molecule type" value="Genomic_DNA"/>
</dbReference>
<protein>
    <submittedName>
        <fullName evidence="1">Acetoacetate decarboxylase</fullName>
    </submittedName>
</protein>
<gene>
    <name evidence="1" type="ORF">SAMN05192533_102465</name>
</gene>
<accession>A0A1H7Y1C4</accession>
<proteinExistence type="predicted"/>
<dbReference type="InterPro" id="IPR023375">
    <property type="entry name" value="ADC_dom_sf"/>
</dbReference>
<dbReference type="InterPro" id="IPR010451">
    <property type="entry name" value="Acetoacetate_decarboxylase"/>
</dbReference>